<dbReference type="GO" id="GO:0008237">
    <property type="term" value="F:metallopeptidase activity"/>
    <property type="evidence" value="ECO:0007669"/>
    <property type="project" value="UniProtKB-KW"/>
</dbReference>
<dbReference type="OrthoDB" id="9803993at2"/>
<dbReference type="PANTHER" id="PTHR34448:SF3">
    <property type="entry name" value="AMINOPEPTIDASE AMPS"/>
    <property type="match status" value="1"/>
</dbReference>
<sequence>MDDVTLARFAELAVDFGANLQPGQVVSLSGAPGKEALVRAIANRAYEKGAKFVDLAWFDPWIKRARIEHAADETLEFVPPWYGERILQLGKERGAAITLSGPVAPGLLDDLDPVRSGRDRLPAIRETGEVVGRRELNWTILPGPTPAWAELVHPGLEPAEALAKLEQQLLHVLRLDEEDPVAAWRTRADRLVSVAQVLTDRQFDALHYEGPGTDMTVGLLPGASWQAARFQTADGIPHMPNLPTEEVFTSPDPSRVDGHVTSSKPLVLIDGTVVRDLYVRFENGRAVELNSSTAQETMRTIITRDEGAARLGEVALVDNEGRIGALDTVFYDTLLDENAASHIALGRAFPFLAGDEQTAARMNESDIHIDFMIGSDQLDITGITTDGERVPVLFGGAWRI</sequence>
<evidence type="ECO:0000313" key="11">
    <source>
        <dbReference type="Proteomes" id="UP000278962"/>
    </source>
</evidence>
<dbReference type="GO" id="GO:0046872">
    <property type="term" value="F:metal ion binding"/>
    <property type="evidence" value="ECO:0007669"/>
    <property type="project" value="UniProtKB-KW"/>
</dbReference>
<dbReference type="InterPro" id="IPR052170">
    <property type="entry name" value="M29_Exopeptidase"/>
</dbReference>
<comment type="similarity">
    <text evidence="4">Belongs to the peptidase M29 family.</text>
</comment>
<evidence type="ECO:0000256" key="2">
    <source>
        <dbReference type="ARBA" id="ARBA00001946"/>
    </source>
</evidence>
<keyword evidence="9" id="KW-0482">Metalloprotease</keyword>
<accession>A0A660LC70</accession>
<gene>
    <name evidence="10" type="ORF">C8N24_1667</name>
</gene>
<comment type="cofactor">
    <cofactor evidence="2">
        <name>Mg(2+)</name>
        <dbReference type="ChEBI" id="CHEBI:18420"/>
    </cofactor>
</comment>
<dbReference type="InterPro" id="IPR000787">
    <property type="entry name" value="Peptidase_M29"/>
</dbReference>
<evidence type="ECO:0000313" key="10">
    <source>
        <dbReference type="EMBL" id="RKQ91835.1"/>
    </source>
</evidence>
<dbReference type="InterPro" id="IPR035097">
    <property type="entry name" value="M29_N-terminal"/>
</dbReference>
<keyword evidence="6" id="KW-0645">Protease</keyword>
<dbReference type="PRINTS" id="PR00919">
    <property type="entry name" value="THERMOPTASE"/>
</dbReference>
<protein>
    <submittedName>
        <fullName evidence="10">Aminopeptidase</fullName>
    </submittedName>
</protein>
<dbReference type="PANTHER" id="PTHR34448">
    <property type="entry name" value="AMINOPEPTIDASE"/>
    <property type="match status" value="1"/>
</dbReference>
<dbReference type="SUPFAM" id="SSF144052">
    <property type="entry name" value="Thermophilic metalloprotease-like"/>
    <property type="match status" value="1"/>
</dbReference>
<keyword evidence="7" id="KW-0479">Metal-binding</keyword>
<keyword evidence="8" id="KW-0378">Hydrolase</keyword>
<name>A0A660LC70_9ACTN</name>
<evidence type="ECO:0000256" key="7">
    <source>
        <dbReference type="ARBA" id="ARBA00022723"/>
    </source>
</evidence>
<comment type="cofactor">
    <cofactor evidence="1">
        <name>Co(2+)</name>
        <dbReference type="ChEBI" id="CHEBI:48828"/>
    </cofactor>
</comment>
<evidence type="ECO:0000256" key="9">
    <source>
        <dbReference type="ARBA" id="ARBA00023049"/>
    </source>
</evidence>
<keyword evidence="5 10" id="KW-0031">Aminopeptidase</keyword>
<keyword evidence="11" id="KW-1185">Reference proteome</keyword>
<evidence type="ECO:0000256" key="4">
    <source>
        <dbReference type="ARBA" id="ARBA00008236"/>
    </source>
</evidence>
<dbReference type="RefSeq" id="WP_121253028.1">
    <property type="nucleotide sequence ID" value="NZ_RBIL01000001.1"/>
</dbReference>
<evidence type="ECO:0000256" key="3">
    <source>
        <dbReference type="ARBA" id="ARBA00001947"/>
    </source>
</evidence>
<dbReference type="AlphaFoldDB" id="A0A660LC70"/>
<evidence type="ECO:0000256" key="8">
    <source>
        <dbReference type="ARBA" id="ARBA00022801"/>
    </source>
</evidence>
<dbReference type="Proteomes" id="UP000278962">
    <property type="component" value="Unassembled WGS sequence"/>
</dbReference>
<comment type="caution">
    <text evidence="10">The sequence shown here is derived from an EMBL/GenBank/DDBJ whole genome shotgun (WGS) entry which is preliminary data.</text>
</comment>
<dbReference type="GO" id="GO:0004177">
    <property type="term" value="F:aminopeptidase activity"/>
    <property type="evidence" value="ECO:0007669"/>
    <property type="project" value="UniProtKB-KW"/>
</dbReference>
<evidence type="ECO:0000256" key="1">
    <source>
        <dbReference type="ARBA" id="ARBA00001941"/>
    </source>
</evidence>
<reference evidence="10 11" key="1">
    <citation type="submission" date="2018-10" db="EMBL/GenBank/DDBJ databases">
        <title>Genomic Encyclopedia of Archaeal and Bacterial Type Strains, Phase II (KMG-II): from individual species to whole genera.</title>
        <authorList>
            <person name="Goeker M."/>
        </authorList>
    </citation>
    <scope>NUCLEOTIDE SEQUENCE [LARGE SCALE GENOMIC DNA]</scope>
    <source>
        <strain evidence="10 11">DSM 14954</strain>
    </source>
</reference>
<evidence type="ECO:0000256" key="5">
    <source>
        <dbReference type="ARBA" id="ARBA00022438"/>
    </source>
</evidence>
<proteinExistence type="inferred from homology"/>
<dbReference type="EMBL" id="RBIL01000001">
    <property type="protein sequence ID" value="RKQ91835.1"/>
    <property type="molecule type" value="Genomic_DNA"/>
</dbReference>
<dbReference type="Gene3D" id="3.40.1830.10">
    <property type="entry name" value="Thermophilic metalloprotease (M29)"/>
    <property type="match status" value="1"/>
</dbReference>
<dbReference type="Pfam" id="PF02073">
    <property type="entry name" value="Peptidase_M29"/>
    <property type="match status" value="1"/>
</dbReference>
<dbReference type="GO" id="GO:0006508">
    <property type="term" value="P:proteolysis"/>
    <property type="evidence" value="ECO:0007669"/>
    <property type="project" value="UniProtKB-KW"/>
</dbReference>
<comment type="cofactor">
    <cofactor evidence="3">
        <name>Zn(2+)</name>
        <dbReference type="ChEBI" id="CHEBI:29105"/>
    </cofactor>
</comment>
<organism evidence="10 11">
    <name type="scientific">Solirubrobacter pauli</name>
    <dbReference type="NCBI Taxonomy" id="166793"/>
    <lineage>
        <taxon>Bacteria</taxon>
        <taxon>Bacillati</taxon>
        <taxon>Actinomycetota</taxon>
        <taxon>Thermoleophilia</taxon>
        <taxon>Solirubrobacterales</taxon>
        <taxon>Solirubrobacteraceae</taxon>
        <taxon>Solirubrobacter</taxon>
    </lineage>
</organism>
<evidence type="ECO:0000256" key="6">
    <source>
        <dbReference type="ARBA" id="ARBA00022670"/>
    </source>
</evidence>